<feature type="region of interest" description="Disordered" evidence="2">
    <location>
        <begin position="360"/>
        <end position="379"/>
    </location>
</feature>
<comment type="caution">
    <text evidence="4">The sequence shown here is derived from an EMBL/GenBank/DDBJ whole genome shotgun (WGS) entry which is preliminary data.</text>
</comment>
<feature type="region of interest" description="Disordered" evidence="2">
    <location>
        <begin position="384"/>
        <end position="406"/>
    </location>
</feature>
<keyword evidence="1" id="KW-0862">Zinc</keyword>
<feature type="domain" description="C3H1-type" evidence="3">
    <location>
        <begin position="287"/>
        <end position="314"/>
    </location>
</feature>
<feature type="compositionally biased region" description="Basic and acidic residues" evidence="2">
    <location>
        <begin position="1"/>
        <end position="17"/>
    </location>
</feature>
<protein>
    <recommendedName>
        <fullName evidence="3">C3H1-type domain-containing protein</fullName>
    </recommendedName>
</protein>
<dbReference type="GO" id="GO:0008270">
    <property type="term" value="F:zinc ion binding"/>
    <property type="evidence" value="ECO:0007669"/>
    <property type="project" value="UniProtKB-KW"/>
</dbReference>
<evidence type="ECO:0000256" key="1">
    <source>
        <dbReference type="PROSITE-ProRule" id="PRU00723"/>
    </source>
</evidence>
<dbReference type="Gene3D" id="4.10.1000.10">
    <property type="entry name" value="Zinc finger, CCCH-type"/>
    <property type="match status" value="1"/>
</dbReference>
<evidence type="ECO:0000313" key="5">
    <source>
        <dbReference type="Proteomes" id="UP001497623"/>
    </source>
</evidence>
<dbReference type="Proteomes" id="UP001497623">
    <property type="component" value="Unassembled WGS sequence"/>
</dbReference>
<dbReference type="SMART" id="SM00356">
    <property type="entry name" value="ZnF_C3H1"/>
    <property type="match status" value="2"/>
</dbReference>
<feature type="compositionally biased region" description="Basic and acidic residues" evidence="2">
    <location>
        <begin position="29"/>
        <end position="49"/>
    </location>
</feature>
<keyword evidence="1" id="KW-0863">Zinc-finger</keyword>
<feature type="compositionally biased region" description="Polar residues" evidence="2">
    <location>
        <begin position="390"/>
        <end position="402"/>
    </location>
</feature>
<evidence type="ECO:0000259" key="3">
    <source>
        <dbReference type="PROSITE" id="PS50103"/>
    </source>
</evidence>
<dbReference type="InterPro" id="IPR000571">
    <property type="entry name" value="Znf_CCCH"/>
</dbReference>
<keyword evidence="5" id="KW-1185">Reference proteome</keyword>
<proteinExistence type="predicted"/>
<gene>
    <name evidence="4" type="ORF">MNOR_LOCUS30504</name>
</gene>
<feature type="zinc finger region" description="C3H1-type" evidence="1">
    <location>
        <begin position="287"/>
        <end position="314"/>
    </location>
</feature>
<keyword evidence="1" id="KW-0479">Metal-binding</keyword>
<dbReference type="EMBL" id="CAXKWB010037407">
    <property type="protein sequence ID" value="CAL4149813.1"/>
    <property type="molecule type" value="Genomic_DNA"/>
</dbReference>
<evidence type="ECO:0000256" key="2">
    <source>
        <dbReference type="SAM" id="MobiDB-lite"/>
    </source>
</evidence>
<name>A0AAV2RX46_MEGNR</name>
<feature type="non-terminal residue" evidence="4">
    <location>
        <position position="433"/>
    </location>
</feature>
<sequence length="433" mass="50837">MSQEGTDRNERNKRDREIDDSDAEIIDLVPERDIRSPQAKKDRREVEKMESWKESNVEKELIVVTIVIGNLTNNATKDKVKNLIDCYNPLIREETDIMKKHMLSFCNDWEDKVEVLKETIRYVWPEIDIEIENVSETGKLIEILLLAIETLMPKHCKECEKYYIVSNEKEPLIRCMWCKGGAHDCIDRGNKEKLKGMVWLCRVCNDVMQNQIFSKIDLVKKMELIKKETAINFEGFNIINNDINNINKDGENTERKNKEEENGQVRRIANSINNANNEEANNTEENTEDRKICWFYENRKCRFGQKCRDAHPEACKPMLEYGKCEDSRCKLIHPKICRNYYNRGECERYNCWFTHPTKIENRNPNISQRPNRYEGNANNMRQNQHNQNQEFRSNPTSRNPNFLGNWPTPAEAASGNIHQTLARIIGTIEKVDA</sequence>
<dbReference type="AlphaFoldDB" id="A0AAV2RX46"/>
<organism evidence="4 5">
    <name type="scientific">Meganyctiphanes norvegica</name>
    <name type="common">Northern krill</name>
    <name type="synonym">Thysanopoda norvegica</name>
    <dbReference type="NCBI Taxonomy" id="48144"/>
    <lineage>
        <taxon>Eukaryota</taxon>
        <taxon>Metazoa</taxon>
        <taxon>Ecdysozoa</taxon>
        <taxon>Arthropoda</taxon>
        <taxon>Crustacea</taxon>
        <taxon>Multicrustacea</taxon>
        <taxon>Malacostraca</taxon>
        <taxon>Eumalacostraca</taxon>
        <taxon>Eucarida</taxon>
        <taxon>Euphausiacea</taxon>
        <taxon>Euphausiidae</taxon>
        <taxon>Meganyctiphanes</taxon>
    </lineage>
</organism>
<dbReference type="PROSITE" id="PS50103">
    <property type="entry name" value="ZF_C3H1"/>
    <property type="match status" value="1"/>
</dbReference>
<evidence type="ECO:0000313" key="4">
    <source>
        <dbReference type="EMBL" id="CAL4149813.1"/>
    </source>
</evidence>
<feature type="region of interest" description="Disordered" evidence="2">
    <location>
        <begin position="1"/>
        <end position="49"/>
    </location>
</feature>
<reference evidence="4 5" key="1">
    <citation type="submission" date="2024-05" db="EMBL/GenBank/DDBJ databases">
        <authorList>
            <person name="Wallberg A."/>
        </authorList>
    </citation>
    <scope>NUCLEOTIDE SEQUENCE [LARGE SCALE GENOMIC DNA]</scope>
</reference>
<accession>A0AAV2RX46</accession>